<dbReference type="InterPro" id="IPR003593">
    <property type="entry name" value="AAA+_ATPase"/>
</dbReference>
<keyword evidence="1" id="KW-0547">Nucleotide-binding</keyword>
<dbReference type="SMART" id="SM00382">
    <property type="entry name" value="AAA"/>
    <property type="match status" value="1"/>
</dbReference>
<evidence type="ECO:0000313" key="4">
    <source>
        <dbReference type="EMBL" id="AEV29700.1"/>
    </source>
</evidence>
<dbReference type="Pfam" id="PF25601">
    <property type="entry name" value="AAA_lid_14"/>
    <property type="match status" value="1"/>
</dbReference>
<dbReference type="Pfam" id="PF00158">
    <property type="entry name" value="Sigma54_activat"/>
    <property type="match status" value="1"/>
</dbReference>
<sequence>MSCIIISTDWRFKEKFKNRFPKNFLIAFSLATKLIQSAERGLFDGDDYIVVDEKLGNYSQTFLIGELQKAHNTTEVFLFIDKGNHGPELPLVDFPIKIVFKDSLDYPKFFESLEASRASTGQRAEQTNRCFRNCLIGESDCMHEVREKLALYSISPCSIHLCGETGTGKEIAANSIHSAMYPSRNIVSINSSLLGGSLGDSIFFGHAKGAFTDGRTEVQGLVEEANGSSRFLDEIENLSLGSQANMLRLLETGQYRRLGDPQIRYSSFRLITASNKNLQELIERNLIRRDFFYRITDTTIRLPPLREHRQDIRELTDFYLQNHFPEKFLDNEDLMLFERYNWPGNVRQLFSTLKRCGVRSGDKARIEVSFEDFV</sequence>
<dbReference type="Gene3D" id="3.40.50.300">
    <property type="entry name" value="P-loop containing nucleotide triphosphate hydrolases"/>
    <property type="match status" value="1"/>
</dbReference>
<dbReference type="HOGENOM" id="CLU_1204173_0_0_12"/>
<keyword evidence="2" id="KW-0067">ATP-binding</keyword>
<organism evidence="4 5">
    <name type="scientific">Sphaerochaeta pleomorpha (strain ATCC BAA-1885 / DSM 22778 / Grapes)</name>
    <dbReference type="NCBI Taxonomy" id="158190"/>
    <lineage>
        <taxon>Bacteria</taxon>
        <taxon>Pseudomonadati</taxon>
        <taxon>Spirochaetota</taxon>
        <taxon>Spirochaetia</taxon>
        <taxon>Spirochaetales</taxon>
        <taxon>Sphaerochaetaceae</taxon>
        <taxon>Sphaerochaeta</taxon>
    </lineage>
</organism>
<name>G8QYS3_SPHPG</name>
<keyword evidence="5" id="KW-1185">Reference proteome</keyword>
<dbReference type="eggNOG" id="COG2204">
    <property type="taxonomic scope" value="Bacteria"/>
</dbReference>
<dbReference type="EMBL" id="CP003155">
    <property type="protein sequence ID" value="AEV29700.1"/>
    <property type="molecule type" value="Genomic_DNA"/>
</dbReference>
<feature type="domain" description="Sigma-54 factor interaction" evidence="3">
    <location>
        <begin position="135"/>
        <end position="358"/>
    </location>
</feature>
<accession>G8QYS3</accession>
<dbReference type="PANTHER" id="PTHR32071">
    <property type="entry name" value="TRANSCRIPTIONAL REGULATORY PROTEIN"/>
    <property type="match status" value="1"/>
</dbReference>
<dbReference type="STRING" id="158190.SpiGrapes_1906"/>
<evidence type="ECO:0000259" key="3">
    <source>
        <dbReference type="PROSITE" id="PS50045"/>
    </source>
</evidence>
<protein>
    <submittedName>
        <fullName evidence="4">Response regulator with CheY-like receiver, AAA-type ATPase, and DNA-binding domains</fullName>
    </submittedName>
</protein>
<dbReference type="Proteomes" id="UP000005632">
    <property type="component" value="Chromosome"/>
</dbReference>
<dbReference type="PROSITE" id="PS50045">
    <property type="entry name" value="SIGMA54_INTERACT_4"/>
    <property type="match status" value="1"/>
</dbReference>
<dbReference type="SUPFAM" id="SSF52540">
    <property type="entry name" value="P-loop containing nucleoside triphosphate hydrolases"/>
    <property type="match status" value="1"/>
</dbReference>
<gene>
    <name evidence="4" type="ordered locus">SpiGrapes_1906</name>
</gene>
<evidence type="ECO:0000256" key="1">
    <source>
        <dbReference type="ARBA" id="ARBA00022741"/>
    </source>
</evidence>
<reference evidence="4 5" key="1">
    <citation type="submission" date="2011-11" db="EMBL/GenBank/DDBJ databases">
        <title>Complete sequence of Spirochaeta sp. grapes.</title>
        <authorList>
            <consortium name="US DOE Joint Genome Institute"/>
            <person name="Lucas S."/>
            <person name="Han J."/>
            <person name="Lapidus A."/>
            <person name="Cheng J.-F."/>
            <person name="Goodwin L."/>
            <person name="Pitluck S."/>
            <person name="Peters L."/>
            <person name="Ovchinnikova G."/>
            <person name="Munk A.C."/>
            <person name="Detter J.C."/>
            <person name="Han C."/>
            <person name="Tapia R."/>
            <person name="Land M."/>
            <person name="Hauser L."/>
            <person name="Kyrpides N."/>
            <person name="Ivanova N."/>
            <person name="Pagani I."/>
            <person name="Ritalahtilisa K."/>
            <person name="Loeffler F."/>
            <person name="Woyke T."/>
        </authorList>
    </citation>
    <scope>NUCLEOTIDE SEQUENCE [LARGE SCALE GENOMIC DNA]</scope>
    <source>
        <strain evidence="5">ATCC BAA-1885 / DSM 22778 / Grapes</strain>
    </source>
</reference>
<dbReference type="GO" id="GO:0003677">
    <property type="term" value="F:DNA binding"/>
    <property type="evidence" value="ECO:0007669"/>
    <property type="project" value="UniProtKB-KW"/>
</dbReference>
<dbReference type="AlphaFoldDB" id="G8QYS3"/>
<evidence type="ECO:0000313" key="5">
    <source>
        <dbReference type="Proteomes" id="UP000005632"/>
    </source>
</evidence>
<keyword evidence="4" id="KW-0238">DNA-binding</keyword>
<dbReference type="GO" id="GO:0006355">
    <property type="term" value="P:regulation of DNA-templated transcription"/>
    <property type="evidence" value="ECO:0007669"/>
    <property type="project" value="InterPro"/>
</dbReference>
<proteinExistence type="predicted"/>
<dbReference type="Gene3D" id="1.10.8.60">
    <property type="match status" value="1"/>
</dbReference>
<evidence type="ECO:0000256" key="2">
    <source>
        <dbReference type="ARBA" id="ARBA00022840"/>
    </source>
</evidence>
<dbReference type="CDD" id="cd00009">
    <property type="entry name" value="AAA"/>
    <property type="match status" value="1"/>
</dbReference>
<dbReference type="GO" id="GO:0005524">
    <property type="term" value="F:ATP binding"/>
    <property type="evidence" value="ECO:0007669"/>
    <property type="project" value="UniProtKB-KW"/>
</dbReference>
<dbReference type="InterPro" id="IPR027417">
    <property type="entry name" value="P-loop_NTPase"/>
</dbReference>
<dbReference type="InterPro" id="IPR058031">
    <property type="entry name" value="AAA_lid_NorR"/>
</dbReference>
<dbReference type="InterPro" id="IPR002078">
    <property type="entry name" value="Sigma_54_int"/>
</dbReference>
<dbReference type="KEGG" id="sgp:SpiGrapes_1906"/>